<dbReference type="Proteomes" id="UP000198501">
    <property type="component" value="Unassembled WGS sequence"/>
</dbReference>
<reference evidence="1" key="1">
    <citation type="journal article" date="2014" name="Int. J. Syst. Evol. Microbiol.">
        <title>Complete genome of a new Firmicutes species belonging to the dominant human colonic microbiota ('Ruminococcus bicirculans') reveals two chromosomes and a selective capacity to utilize plant glucans.</title>
        <authorList>
            <consortium name="NISC Comparative Sequencing Program"/>
            <person name="Wegmann U."/>
            <person name="Louis P."/>
            <person name="Goesmann A."/>
            <person name="Henrissat B."/>
            <person name="Duncan S.H."/>
            <person name="Flint H.J."/>
        </authorList>
    </citation>
    <scope>NUCLEOTIDE SEQUENCE</scope>
    <source>
        <strain evidence="1">NBRC 103191</strain>
    </source>
</reference>
<evidence type="ECO:0000313" key="1">
    <source>
        <dbReference type="EMBL" id="GLR29016.1"/>
    </source>
</evidence>
<name>A0A1G7ARU5_9GAMM</name>
<sequence>MITIFLYKTVDKKFSHKLVSPPDMAMLNISEGLDFTLTPPPDYEQPWYWVEAEWTTEQPS</sequence>
<dbReference type="RefSeq" id="WP_093071374.1">
    <property type="nucleotide sequence ID" value="NZ_BSOK01000020.1"/>
</dbReference>
<keyword evidence="4" id="KW-1185">Reference proteome</keyword>
<dbReference type="EMBL" id="FNAL01000035">
    <property type="protein sequence ID" value="SDE17452.1"/>
    <property type="molecule type" value="Genomic_DNA"/>
</dbReference>
<evidence type="ECO:0000313" key="2">
    <source>
        <dbReference type="EMBL" id="SDE17452.1"/>
    </source>
</evidence>
<evidence type="ECO:0000313" key="3">
    <source>
        <dbReference type="Proteomes" id="UP000198501"/>
    </source>
</evidence>
<accession>A0A1G7ARU5</accession>
<organism evidence="2 3">
    <name type="scientific">Psychrobacter pacificensis</name>
    <dbReference type="NCBI Taxonomy" id="112002"/>
    <lineage>
        <taxon>Bacteria</taxon>
        <taxon>Pseudomonadati</taxon>
        <taxon>Pseudomonadota</taxon>
        <taxon>Gammaproteobacteria</taxon>
        <taxon>Moraxellales</taxon>
        <taxon>Moraxellaceae</taxon>
        <taxon>Psychrobacter</taxon>
    </lineage>
</organism>
<reference evidence="4" key="3">
    <citation type="journal article" date="2019" name="Int. J. Syst. Evol. Microbiol.">
        <title>The Global Catalogue of Microorganisms (GCM) 10K type strain sequencing project: providing services to taxonomists for standard genome sequencing and annotation.</title>
        <authorList>
            <consortium name="The Broad Institute Genomics Platform"/>
            <consortium name="The Broad Institute Genome Sequencing Center for Infectious Disease"/>
            <person name="Wu L."/>
            <person name="Ma J."/>
        </authorList>
    </citation>
    <scope>NUCLEOTIDE SEQUENCE [LARGE SCALE GENOMIC DNA]</scope>
    <source>
        <strain evidence="4">NBRC 103191</strain>
    </source>
</reference>
<dbReference type="EMBL" id="BSOK01000020">
    <property type="protein sequence ID" value="GLR29016.1"/>
    <property type="molecule type" value="Genomic_DNA"/>
</dbReference>
<proteinExistence type="predicted"/>
<reference evidence="2 3" key="2">
    <citation type="submission" date="2016-10" db="EMBL/GenBank/DDBJ databases">
        <authorList>
            <person name="de Groot N.N."/>
        </authorList>
    </citation>
    <scope>NUCLEOTIDE SEQUENCE [LARGE SCALE GENOMIC DNA]</scope>
    <source>
        <strain evidence="2 3">DSM 23406</strain>
    </source>
</reference>
<dbReference type="Proteomes" id="UP001156645">
    <property type="component" value="Unassembled WGS sequence"/>
</dbReference>
<reference evidence="1" key="4">
    <citation type="submission" date="2023-01" db="EMBL/GenBank/DDBJ databases">
        <title>Draft genome sequence of Psychrobacter pacificensis strain NBRC 103191.</title>
        <authorList>
            <person name="Sun Q."/>
            <person name="Mori K."/>
        </authorList>
    </citation>
    <scope>NUCLEOTIDE SEQUENCE</scope>
    <source>
        <strain evidence="1">NBRC 103191</strain>
    </source>
</reference>
<protein>
    <submittedName>
        <fullName evidence="2">Uncharacterized protein</fullName>
    </submittedName>
</protein>
<dbReference type="AlphaFoldDB" id="A0A1G7ARU5"/>
<gene>
    <name evidence="1" type="ORF">GCM10007915_12540</name>
    <name evidence="2" type="ORF">SAMN05660405_02579</name>
</gene>
<evidence type="ECO:0000313" key="4">
    <source>
        <dbReference type="Proteomes" id="UP001156645"/>
    </source>
</evidence>